<sequence>MVNISNFFVPLAKKSDFNMSVRHIQSVIEILDKCNPTENLADTINNMIREKTVKPEQVRSILSVSLLDKWNYKVVSENIKYVLEDASKFTQEIGKWNGIDIVLGYDHPDLGFLAINPKNPGAASIIQGFRKNELLLIYVGKQDKGEVSDSLAKTIVFGILKLFENKQAAVPAEAKTGPFKYVEPKKAAPVKERKVAAKKTVKRAPAGKRAAPVVQTPASVQQSSSVPSHLERPSAVSTGPKKMSQLVSVPVSNELFHNGNVEAWKRIIRSYNAKYPDAEVMIFYDGERIVDINTLFKWGKVKHGSSIQFAISAEEINDLSKLSKYFRQGASPMFEAFLHGSPDTVLNLF</sequence>
<name>A0A7S6WNV1_9SPIR</name>
<evidence type="ECO:0000313" key="2">
    <source>
        <dbReference type="EMBL" id="QOW60551.1"/>
    </source>
</evidence>
<dbReference type="Proteomes" id="UP000593915">
    <property type="component" value="Chromosome"/>
</dbReference>
<gene>
    <name evidence="2" type="ORF">IFE08_12210</name>
</gene>
<dbReference type="EMBL" id="CP061839">
    <property type="protein sequence ID" value="QOW60551.1"/>
    <property type="molecule type" value="Genomic_DNA"/>
</dbReference>
<dbReference type="AlphaFoldDB" id="A0A7S6WNV1"/>
<organism evidence="2 3">
    <name type="scientific">Treponema pedis</name>
    <dbReference type="NCBI Taxonomy" id="409322"/>
    <lineage>
        <taxon>Bacteria</taxon>
        <taxon>Pseudomonadati</taxon>
        <taxon>Spirochaetota</taxon>
        <taxon>Spirochaetia</taxon>
        <taxon>Spirochaetales</taxon>
        <taxon>Treponemataceae</taxon>
        <taxon>Treponema</taxon>
    </lineage>
</organism>
<evidence type="ECO:0000313" key="3">
    <source>
        <dbReference type="Proteomes" id="UP000593915"/>
    </source>
</evidence>
<feature type="region of interest" description="Disordered" evidence="1">
    <location>
        <begin position="193"/>
        <end position="238"/>
    </location>
</feature>
<protein>
    <submittedName>
        <fullName evidence="2">Uncharacterized protein</fullName>
    </submittedName>
</protein>
<proteinExistence type="predicted"/>
<feature type="compositionally biased region" description="Basic residues" evidence="1">
    <location>
        <begin position="196"/>
        <end position="206"/>
    </location>
</feature>
<reference evidence="2 3" key="1">
    <citation type="submission" date="2020-09" db="EMBL/GenBank/DDBJ databases">
        <title>Characterization of Treponema spp. from bovine digital dermatitis in Korea.</title>
        <authorList>
            <person name="Espiritu H.M."/>
            <person name="Cho Y.I."/>
            <person name="Mamuad L."/>
        </authorList>
    </citation>
    <scope>NUCLEOTIDE SEQUENCE [LARGE SCALE GENOMIC DNA]</scope>
    <source>
        <strain evidence="2 3">KS1</strain>
    </source>
</reference>
<accession>A0A7S6WNV1</accession>
<feature type="compositionally biased region" description="Low complexity" evidence="1">
    <location>
        <begin position="210"/>
        <end position="228"/>
    </location>
</feature>
<dbReference type="RefSeq" id="WP_194076050.1">
    <property type="nucleotide sequence ID" value="NZ_CP061839.1"/>
</dbReference>
<evidence type="ECO:0000256" key="1">
    <source>
        <dbReference type="SAM" id="MobiDB-lite"/>
    </source>
</evidence>